<proteinExistence type="inferred from homology"/>
<dbReference type="Gene3D" id="1.10.390.10">
    <property type="entry name" value="Neutral Protease Domain 2"/>
    <property type="match status" value="1"/>
</dbReference>
<dbReference type="InterPro" id="IPR001930">
    <property type="entry name" value="Peptidase_M1"/>
</dbReference>
<keyword evidence="12" id="KW-0472">Membrane</keyword>
<dbReference type="InterPro" id="IPR045357">
    <property type="entry name" value="Aminopeptidase_N-like_N"/>
</dbReference>
<comment type="subcellular location">
    <subcellularLocation>
        <location evidence="1">Cell membrane</location>
        <topology evidence="1">Lipid-anchor</topology>
        <topology evidence="1">GPI-anchor</topology>
    </subcellularLocation>
</comment>
<evidence type="ECO:0000256" key="6">
    <source>
        <dbReference type="ARBA" id="ARBA00022670"/>
    </source>
</evidence>
<dbReference type="SUPFAM" id="SSF55486">
    <property type="entry name" value="Metalloproteases ('zincins'), catalytic domain"/>
    <property type="match status" value="1"/>
</dbReference>
<evidence type="ECO:0000256" key="18">
    <source>
        <dbReference type="RuleBase" id="RU364040"/>
    </source>
</evidence>
<feature type="domain" description="ERAP1-like C-terminal" evidence="20">
    <location>
        <begin position="626"/>
        <end position="925"/>
    </location>
</feature>
<evidence type="ECO:0000256" key="13">
    <source>
        <dbReference type="ARBA" id="ARBA00023180"/>
    </source>
</evidence>
<evidence type="ECO:0000256" key="15">
    <source>
        <dbReference type="PIRSR" id="PIRSR634016-1"/>
    </source>
</evidence>
<dbReference type="Pfam" id="PF11838">
    <property type="entry name" value="ERAP1_C"/>
    <property type="match status" value="1"/>
</dbReference>
<dbReference type="EC" id="3.4.11.-" evidence="18"/>
<dbReference type="InterPro" id="IPR014782">
    <property type="entry name" value="Peptidase_M1_dom"/>
</dbReference>
<evidence type="ECO:0000256" key="8">
    <source>
        <dbReference type="ARBA" id="ARBA00022729"/>
    </source>
</evidence>
<keyword evidence="4" id="KW-1003">Cell membrane</keyword>
<dbReference type="GO" id="GO:0005886">
    <property type="term" value="C:plasma membrane"/>
    <property type="evidence" value="ECO:0007669"/>
    <property type="project" value="UniProtKB-SubCell"/>
</dbReference>
<dbReference type="Gene3D" id="2.60.40.1910">
    <property type="match status" value="1"/>
</dbReference>
<protein>
    <recommendedName>
        <fullName evidence="18">Aminopeptidase</fullName>
        <ecNumber evidence="18">3.4.11.-</ecNumber>
    </recommendedName>
</protein>
<evidence type="ECO:0000313" key="23">
    <source>
        <dbReference type="Proteomes" id="UP000826195"/>
    </source>
</evidence>
<dbReference type="EMBL" id="JAHXZJ010001864">
    <property type="protein sequence ID" value="KAH0548886.1"/>
    <property type="molecule type" value="Genomic_DNA"/>
</dbReference>
<feature type="domain" description="Peptidase M1 membrane alanine aminopeptidase" evidence="19">
    <location>
        <begin position="324"/>
        <end position="550"/>
    </location>
</feature>
<reference evidence="22 23" key="1">
    <citation type="journal article" date="2021" name="J. Hered.">
        <title>A chromosome-level genome assembly of the parasitoid wasp, Cotesia glomerata (Hymenoptera: Braconidae).</title>
        <authorList>
            <person name="Pinto B.J."/>
            <person name="Weis J.J."/>
            <person name="Gamble T."/>
            <person name="Ode P.J."/>
            <person name="Paul R."/>
            <person name="Zaspel J.M."/>
        </authorList>
    </citation>
    <scope>NUCLEOTIDE SEQUENCE [LARGE SCALE GENOMIC DNA]</scope>
    <source>
        <strain evidence="22">CgM1</strain>
    </source>
</reference>
<evidence type="ECO:0000259" key="21">
    <source>
        <dbReference type="Pfam" id="PF17900"/>
    </source>
</evidence>
<keyword evidence="23" id="KW-1185">Reference proteome</keyword>
<evidence type="ECO:0000259" key="19">
    <source>
        <dbReference type="Pfam" id="PF01433"/>
    </source>
</evidence>
<keyword evidence="10 16" id="KW-0862">Zinc</keyword>
<dbReference type="InterPro" id="IPR027268">
    <property type="entry name" value="Peptidase_M4/M1_CTD_sf"/>
</dbReference>
<keyword evidence="7 16" id="KW-0479">Metal-binding</keyword>
<evidence type="ECO:0000256" key="2">
    <source>
        <dbReference type="ARBA" id="ARBA00010136"/>
    </source>
</evidence>
<evidence type="ECO:0000256" key="11">
    <source>
        <dbReference type="ARBA" id="ARBA00023049"/>
    </source>
</evidence>
<name>A0AAV7ICF5_COTGL</name>
<dbReference type="Gene3D" id="1.25.50.20">
    <property type="match status" value="1"/>
</dbReference>
<dbReference type="InterPro" id="IPR024571">
    <property type="entry name" value="ERAP1-like_C_dom"/>
</dbReference>
<dbReference type="FunFam" id="2.60.40.1910:FF:000008">
    <property type="entry name" value="Aminopeptidase"/>
    <property type="match status" value="1"/>
</dbReference>
<feature type="site" description="Transition state stabilizer" evidence="17">
    <location>
        <position position="483"/>
    </location>
</feature>
<sequence length="979" mass="112710">MQGDGEGSSDGLFRKVIMVDPVELKQSCLLQELEIEIGIESLEVRLIESQFIIASAALVCANALLPVVLGPGDNSKTAKFLKESEASKQYRLPRNTAPRVYIIEFDPDFGGEKFTFKGNGSIIFKVLQPTSSVTFHRSNKIAIDKAYTKLIDKNGVVLEPIDQEWNSQNEFYSIKFRNKLKPGNYDLKLKWTGDDAGNDWFDQQSGFFREKDLLDGGQTQYLVTTQFQPVGARDAFPCWDEPGFRAQFEISIKHDPNYTALSNMPVRTHQELPNSKIVTHFERSVAMSTYLVCLTVANYKPLRGDRGINTFYGLESNLPFLKQSLEISEKVLEAMEAYTGVPYALPKLDHVTIPKYQATGMEHWGLASYNTPVVTLKNTTLIPDDENYYNGIVLVAHETIHQWFGNLVTPLWWDDLWLSESMTTYFQFKLLDQILPDIHGMDYTVIIFMNGAFDTEDSENAKPIKWIPRNKIEYDKIFSSTTYQKGAAVLHMLEHVLTKEVFQKGIVGYLKANQFHGVVSDDLAEGFQNAYDEAFKEKLDLNVKEFVDLWVEQTGTPLLTVTRNYETGETVVAQKNSREINPDNKWKIPINYATKSNPDFSSTVPMVWMNEDQDTITLPDIDTDDWIILNIQQRGFYQVNYDKENWYRLAKCLVVNHEKFHPLNRAQLLTDAWRLFDSDKSNIEIIFNITAYLGREKNILVWKPAAEIISEMGDMVRKTEIEDLFKSYVLSLTKDMTYQDFSSYYTRNQLVPVLCDFGHPDCRSTARKLFTEFMKNPSKDAFPSSDWDWVICSALRELGLTEWEKYMNDSSLEKIVPSSKYLFIKCTDDKDKRDKYLDEMLKSNANVSKDLATDVLQALIESNSQNFAYILQYFNDHLEAIRKFYENDTDNNLVTLLARMIAAVKTQQQFDKMKSFMETHEDKFKEIISDPEMTVKSVLEEVKISVSLAEQFKKEFNKYINRNFVADIENDKSSIDACK</sequence>
<organism evidence="22 23">
    <name type="scientific">Cotesia glomerata</name>
    <name type="common">Lepidopteran parasitic wasp</name>
    <name type="synonym">Apanteles glomeratus</name>
    <dbReference type="NCBI Taxonomy" id="32391"/>
    <lineage>
        <taxon>Eukaryota</taxon>
        <taxon>Metazoa</taxon>
        <taxon>Ecdysozoa</taxon>
        <taxon>Arthropoda</taxon>
        <taxon>Hexapoda</taxon>
        <taxon>Insecta</taxon>
        <taxon>Pterygota</taxon>
        <taxon>Neoptera</taxon>
        <taxon>Endopterygota</taxon>
        <taxon>Hymenoptera</taxon>
        <taxon>Apocrita</taxon>
        <taxon>Ichneumonoidea</taxon>
        <taxon>Braconidae</taxon>
        <taxon>Microgastrinae</taxon>
        <taxon>Cotesia</taxon>
    </lineage>
</organism>
<comment type="cofactor">
    <cofactor evidence="16 18">
        <name>Zn(2+)</name>
        <dbReference type="ChEBI" id="CHEBI:29105"/>
    </cofactor>
    <text evidence="16 18">Binds 1 zinc ion per subunit.</text>
</comment>
<dbReference type="GO" id="GO:0005737">
    <property type="term" value="C:cytoplasm"/>
    <property type="evidence" value="ECO:0007669"/>
    <property type="project" value="TreeGrafter"/>
</dbReference>
<evidence type="ECO:0000256" key="3">
    <source>
        <dbReference type="ARBA" id="ARBA00022438"/>
    </source>
</evidence>
<dbReference type="Proteomes" id="UP000826195">
    <property type="component" value="Unassembled WGS sequence"/>
</dbReference>
<evidence type="ECO:0000313" key="22">
    <source>
        <dbReference type="EMBL" id="KAH0548886.1"/>
    </source>
</evidence>
<dbReference type="GO" id="GO:0043171">
    <property type="term" value="P:peptide catabolic process"/>
    <property type="evidence" value="ECO:0007669"/>
    <property type="project" value="TreeGrafter"/>
</dbReference>
<dbReference type="PANTHER" id="PTHR11533:SF294">
    <property type="entry name" value="THYROTROPIN-RELEASING HORMONE-DEGRADING ECTOENZYME"/>
    <property type="match status" value="1"/>
</dbReference>
<dbReference type="FunFam" id="1.10.390.10:FF:000013">
    <property type="entry name" value="Aminopeptidase N"/>
    <property type="match status" value="1"/>
</dbReference>
<evidence type="ECO:0000256" key="17">
    <source>
        <dbReference type="PIRSR" id="PIRSR634016-4"/>
    </source>
</evidence>
<keyword evidence="6 18" id="KW-0645">Protease</keyword>
<dbReference type="PRINTS" id="PR00756">
    <property type="entry name" value="ALADIPTASE"/>
</dbReference>
<dbReference type="AlphaFoldDB" id="A0AAV7ICF5"/>
<evidence type="ECO:0000259" key="20">
    <source>
        <dbReference type="Pfam" id="PF11838"/>
    </source>
</evidence>
<comment type="caution">
    <text evidence="22">The sequence shown here is derived from an EMBL/GenBank/DDBJ whole genome shotgun (WGS) entry which is preliminary data.</text>
</comment>
<dbReference type="PANTHER" id="PTHR11533">
    <property type="entry name" value="PROTEASE M1 ZINC METALLOPROTEASE"/>
    <property type="match status" value="1"/>
</dbReference>
<dbReference type="GO" id="GO:0070006">
    <property type="term" value="F:metalloaminopeptidase activity"/>
    <property type="evidence" value="ECO:0007669"/>
    <property type="project" value="TreeGrafter"/>
</dbReference>
<gene>
    <name evidence="22" type="ORF">KQX54_003923</name>
</gene>
<evidence type="ECO:0000256" key="7">
    <source>
        <dbReference type="ARBA" id="ARBA00022723"/>
    </source>
</evidence>
<comment type="similarity">
    <text evidence="2 18">Belongs to the peptidase M1 family.</text>
</comment>
<feature type="active site" description="Proton acceptor" evidence="15">
    <location>
        <position position="398"/>
    </location>
</feature>
<dbReference type="InterPro" id="IPR042097">
    <property type="entry name" value="Aminopeptidase_N-like_N_sf"/>
</dbReference>
<dbReference type="Pfam" id="PF17900">
    <property type="entry name" value="Peptidase_M1_N"/>
    <property type="match status" value="1"/>
</dbReference>
<dbReference type="GO" id="GO:0098552">
    <property type="term" value="C:side of membrane"/>
    <property type="evidence" value="ECO:0007669"/>
    <property type="project" value="UniProtKB-KW"/>
</dbReference>
<feature type="binding site" evidence="16">
    <location>
        <position position="420"/>
    </location>
    <ligand>
        <name>Zn(2+)</name>
        <dbReference type="ChEBI" id="CHEBI:29105"/>
        <note>catalytic</note>
    </ligand>
</feature>
<dbReference type="CDD" id="cd09601">
    <property type="entry name" value="M1_APN-Q_like"/>
    <property type="match status" value="1"/>
</dbReference>
<evidence type="ECO:0000256" key="14">
    <source>
        <dbReference type="ARBA" id="ARBA00023288"/>
    </source>
</evidence>
<keyword evidence="11 18" id="KW-0482">Metalloprotease</keyword>
<dbReference type="GO" id="GO:0005615">
    <property type="term" value="C:extracellular space"/>
    <property type="evidence" value="ECO:0007669"/>
    <property type="project" value="TreeGrafter"/>
</dbReference>
<feature type="binding site" evidence="16">
    <location>
        <position position="397"/>
    </location>
    <ligand>
        <name>Zn(2+)</name>
        <dbReference type="ChEBI" id="CHEBI:29105"/>
        <note>catalytic</note>
    </ligand>
</feature>
<dbReference type="InterPro" id="IPR034016">
    <property type="entry name" value="M1_APN-typ"/>
</dbReference>
<feature type="domain" description="Aminopeptidase N-like N-terminal" evidence="21">
    <location>
        <begin position="98"/>
        <end position="291"/>
    </location>
</feature>
<evidence type="ECO:0000256" key="5">
    <source>
        <dbReference type="ARBA" id="ARBA00022622"/>
    </source>
</evidence>
<keyword evidence="14" id="KW-0449">Lipoprotein</keyword>
<dbReference type="InterPro" id="IPR050344">
    <property type="entry name" value="Peptidase_M1_aminopeptidases"/>
</dbReference>
<accession>A0AAV7ICF5</accession>
<dbReference type="SUPFAM" id="SSF63737">
    <property type="entry name" value="Leukotriene A4 hydrolase N-terminal domain"/>
    <property type="match status" value="1"/>
</dbReference>
<evidence type="ECO:0000256" key="9">
    <source>
        <dbReference type="ARBA" id="ARBA00022801"/>
    </source>
</evidence>
<evidence type="ECO:0000256" key="16">
    <source>
        <dbReference type="PIRSR" id="PIRSR634016-3"/>
    </source>
</evidence>
<dbReference type="GO" id="GO:0042277">
    <property type="term" value="F:peptide binding"/>
    <property type="evidence" value="ECO:0007669"/>
    <property type="project" value="TreeGrafter"/>
</dbReference>
<dbReference type="GO" id="GO:0008270">
    <property type="term" value="F:zinc ion binding"/>
    <property type="evidence" value="ECO:0007669"/>
    <property type="project" value="UniProtKB-UniRule"/>
</dbReference>
<evidence type="ECO:0000256" key="10">
    <source>
        <dbReference type="ARBA" id="ARBA00022833"/>
    </source>
</evidence>
<evidence type="ECO:0000256" key="12">
    <source>
        <dbReference type="ARBA" id="ARBA00023136"/>
    </source>
</evidence>
<evidence type="ECO:0000256" key="1">
    <source>
        <dbReference type="ARBA" id="ARBA00004609"/>
    </source>
</evidence>
<keyword evidence="13" id="KW-0325">Glycoprotein</keyword>
<dbReference type="Gene3D" id="2.60.40.1730">
    <property type="entry name" value="tricorn interacting facor f3 domain"/>
    <property type="match status" value="1"/>
</dbReference>
<dbReference type="GO" id="GO:0006508">
    <property type="term" value="P:proteolysis"/>
    <property type="evidence" value="ECO:0007669"/>
    <property type="project" value="UniProtKB-KW"/>
</dbReference>
<keyword evidence="8" id="KW-0732">Signal</keyword>
<keyword evidence="3 18" id="KW-0031">Aminopeptidase</keyword>
<dbReference type="Pfam" id="PF01433">
    <property type="entry name" value="Peptidase_M1"/>
    <property type="match status" value="1"/>
</dbReference>
<evidence type="ECO:0000256" key="4">
    <source>
        <dbReference type="ARBA" id="ARBA00022475"/>
    </source>
</evidence>
<keyword evidence="9 18" id="KW-0378">Hydrolase</keyword>
<keyword evidence="5" id="KW-0336">GPI-anchor</keyword>
<feature type="binding site" evidence="16">
    <location>
        <position position="401"/>
    </location>
    <ligand>
        <name>Zn(2+)</name>
        <dbReference type="ChEBI" id="CHEBI:29105"/>
        <note>catalytic</note>
    </ligand>
</feature>